<evidence type="ECO:0000313" key="4">
    <source>
        <dbReference type="Proteomes" id="UP000320948"/>
    </source>
</evidence>
<gene>
    <name evidence="3" type="ORF">DI628_01650</name>
</gene>
<dbReference type="EMBL" id="VAFM01000001">
    <property type="protein sequence ID" value="TKW61357.1"/>
    <property type="molecule type" value="Genomic_DNA"/>
</dbReference>
<proteinExistence type="predicted"/>
<sequence>MNKFLFSVSALTLTAVSGVYAQTEVIPAGERMAADHAPMGIRAGSFLVIPKVELVETYNDNIYASSNNEESDFVTSVKPEVSVRSNWSRHALNAKAGAEVRKFADNSEEDETNYNVAMDGRVDVLRDTSIGGGVSYARDHEDRGNPNTIGSPDEPIEYTTKIARIGAYRGLGRANARFDSEVKQLEYDNGQTAAGVPLNNSARDRNEYTQTLRLGYQIDSRFEAFVKGAIDSRVYDDKSIARSSHGQTYTAGTTFDISGKTRGEVYAGIASRNYTNAAREDIDEPVWGGKVTWNATDLTSVIASVDRTIEETTLAGASGFVNTDYRVGVEHALTRDILLKGNVGYLQADYQGNGANRDDETYTAGAGIDYYLSRCFKAGLGYQYTNRQSNVAGGDYGRNTVMLRLGATY</sequence>
<feature type="chain" id="PRO_5026725874" description="Outer membrane beta-barrel protein" evidence="2">
    <location>
        <begin position="22"/>
        <end position="409"/>
    </location>
</feature>
<organism evidence="3 4">
    <name type="scientific">Blastochloris viridis</name>
    <name type="common">Rhodopseudomonas viridis</name>
    <dbReference type="NCBI Taxonomy" id="1079"/>
    <lineage>
        <taxon>Bacteria</taxon>
        <taxon>Pseudomonadati</taxon>
        <taxon>Pseudomonadota</taxon>
        <taxon>Alphaproteobacteria</taxon>
        <taxon>Hyphomicrobiales</taxon>
        <taxon>Blastochloridaceae</taxon>
        <taxon>Blastochloris</taxon>
    </lineage>
</organism>
<name>A0A6N4RC93_BLAVI</name>
<dbReference type="InterPro" id="IPR011250">
    <property type="entry name" value="OMP/PagP_B-barrel"/>
</dbReference>
<dbReference type="InterPro" id="IPR018759">
    <property type="entry name" value="BBP2_2"/>
</dbReference>
<dbReference type="Pfam" id="PF10082">
    <property type="entry name" value="BBP2_2"/>
    <property type="match status" value="1"/>
</dbReference>
<feature type="signal peptide" evidence="2">
    <location>
        <begin position="1"/>
        <end position="21"/>
    </location>
</feature>
<keyword evidence="2" id="KW-0732">Signal</keyword>
<evidence type="ECO:0000256" key="1">
    <source>
        <dbReference type="SAM" id="MobiDB-lite"/>
    </source>
</evidence>
<evidence type="ECO:0008006" key="5">
    <source>
        <dbReference type="Google" id="ProtNLM"/>
    </source>
</evidence>
<dbReference type="AlphaFoldDB" id="A0A6N4RC93"/>
<feature type="region of interest" description="Disordered" evidence="1">
    <location>
        <begin position="135"/>
        <end position="155"/>
    </location>
</feature>
<reference evidence="3 4" key="1">
    <citation type="journal article" date="2017" name="Nat. Commun.">
        <title>In situ click chemistry generation of cyclooxygenase-2 inhibitors.</title>
        <authorList>
            <person name="Bhardwaj A."/>
            <person name="Kaur J."/>
            <person name="Wuest M."/>
            <person name="Wuest F."/>
        </authorList>
    </citation>
    <scope>NUCLEOTIDE SEQUENCE [LARGE SCALE GENOMIC DNA]</scope>
    <source>
        <strain evidence="3">S2_018_000_R2_106</strain>
    </source>
</reference>
<dbReference type="Proteomes" id="UP000320948">
    <property type="component" value="Unassembled WGS sequence"/>
</dbReference>
<evidence type="ECO:0000256" key="2">
    <source>
        <dbReference type="SAM" id="SignalP"/>
    </source>
</evidence>
<protein>
    <recommendedName>
        <fullName evidence="5">Outer membrane beta-barrel protein</fullName>
    </recommendedName>
</protein>
<dbReference type="SUPFAM" id="SSF56925">
    <property type="entry name" value="OMPA-like"/>
    <property type="match status" value="1"/>
</dbReference>
<accession>A0A6N4RC93</accession>
<comment type="caution">
    <text evidence="3">The sequence shown here is derived from an EMBL/GenBank/DDBJ whole genome shotgun (WGS) entry which is preliminary data.</text>
</comment>
<evidence type="ECO:0000313" key="3">
    <source>
        <dbReference type="EMBL" id="TKW61357.1"/>
    </source>
</evidence>